<dbReference type="Proteomes" id="UP000032303">
    <property type="component" value="Chromosome 1"/>
</dbReference>
<dbReference type="GO" id="GO:0005975">
    <property type="term" value="P:carbohydrate metabolic process"/>
    <property type="evidence" value="ECO:0007669"/>
    <property type="project" value="InterPro"/>
</dbReference>
<dbReference type="SUPFAM" id="SSF100950">
    <property type="entry name" value="NagB/RpiA/CoA transferase-like"/>
    <property type="match status" value="1"/>
</dbReference>
<name>A0A0C5W4U2_9GAMM</name>
<dbReference type="STRING" id="658445.H744_1c1469"/>
<feature type="domain" description="Glucosamine/galactosamine-6-phosphate isomerase" evidence="1">
    <location>
        <begin position="17"/>
        <end position="250"/>
    </location>
</feature>
<evidence type="ECO:0000313" key="2">
    <source>
        <dbReference type="EMBL" id="AJR06491.1"/>
    </source>
</evidence>
<evidence type="ECO:0000259" key="1">
    <source>
        <dbReference type="Pfam" id="PF01182"/>
    </source>
</evidence>
<keyword evidence="3" id="KW-1185">Reference proteome</keyword>
<dbReference type="PANTHER" id="PTHR42892:SF1">
    <property type="entry name" value="GLUCOSAMINE-6-PHOSPHATE ISOMERASE"/>
    <property type="match status" value="1"/>
</dbReference>
<dbReference type="InterPro" id="IPR037171">
    <property type="entry name" value="NagB/RpiA_transferase-like"/>
</dbReference>
<dbReference type="Gene3D" id="3.40.50.1360">
    <property type="match status" value="1"/>
</dbReference>
<evidence type="ECO:0000313" key="3">
    <source>
        <dbReference type="Proteomes" id="UP000032303"/>
    </source>
</evidence>
<reference evidence="2 3" key="1">
    <citation type="submission" date="2013-05" db="EMBL/GenBank/DDBJ databases">
        <title>Complete genome sequence of the lipase-producing bacterium Photobacterium gaetbulicola Gung47.</title>
        <authorList>
            <person name="Kim Y.-O."/>
        </authorList>
    </citation>
    <scope>NUCLEOTIDE SEQUENCE [LARGE SCALE GENOMIC DNA]</scope>
    <source>
        <strain evidence="2 3">Gung47</strain>
    </source>
</reference>
<protein>
    <recommendedName>
        <fullName evidence="1">Glucosamine/galactosamine-6-phosphate isomerase domain-containing protein</fullName>
    </recommendedName>
</protein>
<dbReference type="PATRIC" id="fig|658445.3.peg.1589"/>
<dbReference type="InterPro" id="IPR052960">
    <property type="entry name" value="GlcN6P_deaminase-like"/>
</dbReference>
<sequence length="268" mass="29459">MNTTTFTRYTNCSEQGAALARYILSGVEKARANNRPYLLGCPGGRSPMAVYQAMAEQAGLENQDLSHLIIIMMDDYVLDTDQGLRQADADAHYSCRRFAEVDIRQRLNSDLESSHQIPKENVWFPDLAAPQEYDNRIKAAGGIDYFILATGGSDGHVAFNPPGTSLHDVTRVTKLADTTRTDNLGTFPDFKSLAEVPEYGLTIGPASIAALSKEAGLLIDGEHKKQAVRKIFQSDRYDESWPSTIIHECKNAKVHVVDDAIPDDVAIG</sequence>
<proteinExistence type="predicted"/>
<accession>A0A0C5W4U2</accession>
<organism evidence="2 3">
    <name type="scientific">Photobacterium gaetbulicola Gung47</name>
    <dbReference type="NCBI Taxonomy" id="658445"/>
    <lineage>
        <taxon>Bacteria</taxon>
        <taxon>Pseudomonadati</taxon>
        <taxon>Pseudomonadota</taxon>
        <taxon>Gammaproteobacteria</taxon>
        <taxon>Vibrionales</taxon>
        <taxon>Vibrionaceae</taxon>
        <taxon>Photobacterium</taxon>
    </lineage>
</organism>
<dbReference type="KEGG" id="pgb:H744_1c1469"/>
<dbReference type="HOGENOM" id="CLU_1030236_0_0_6"/>
<dbReference type="PANTHER" id="PTHR42892">
    <property type="entry name" value="GLUCOSAMINE-6-PHOSPHATE DEAMINASE-LIKE PROTEIN BT_0258-RELATED"/>
    <property type="match status" value="1"/>
</dbReference>
<dbReference type="InterPro" id="IPR006148">
    <property type="entry name" value="Glc/Gal-6P_isomerase"/>
</dbReference>
<dbReference type="AlphaFoldDB" id="A0A0C5W4U2"/>
<gene>
    <name evidence="2" type="ORF">H744_1c1469</name>
</gene>
<dbReference type="EMBL" id="CP005973">
    <property type="protein sequence ID" value="AJR06491.1"/>
    <property type="molecule type" value="Genomic_DNA"/>
</dbReference>
<dbReference type="OrthoDB" id="9791139at2"/>
<dbReference type="Pfam" id="PF01182">
    <property type="entry name" value="Glucosamine_iso"/>
    <property type="match status" value="1"/>
</dbReference>